<keyword evidence="1" id="KW-0677">Repeat</keyword>
<sequence length="199" mass="22714">MRNVFIVFFLFLLAISACKDERSDIGDQYFKNGQFKEAVAAYTEYLTLEPTHIKSLYNRGRAYEELGQHDKALADFHKIIKEDPLNVNAYLSITSDYYYRQQDYENTIFYAEKILKLNENSPVAHTLKGKAHQKLGKLDEAMAAYNAAISVNKEYADAYLSRALLRIHLKQTSRACTDLTMAKSLGASNAAEVIKKYCK</sequence>
<gene>
    <name evidence="4" type="ORF">JMN32_22630</name>
</gene>
<dbReference type="InterPro" id="IPR019734">
    <property type="entry name" value="TPR_rpt"/>
</dbReference>
<comment type="caution">
    <text evidence="4">The sequence shown here is derived from an EMBL/GenBank/DDBJ whole genome shotgun (WGS) entry which is preliminary data.</text>
</comment>
<evidence type="ECO:0000256" key="2">
    <source>
        <dbReference type="ARBA" id="ARBA00022803"/>
    </source>
</evidence>
<dbReference type="SUPFAM" id="SSF48452">
    <property type="entry name" value="TPR-like"/>
    <property type="match status" value="1"/>
</dbReference>
<evidence type="ECO:0000313" key="5">
    <source>
        <dbReference type="Proteomes" id="UP000614216"/>
    </source>
</evidence>
<accession>A0A937FZQ8</accession>
<dbReference type="PROSITE" id="PS50005">
    <property type="entry name" value="TPR"/>
    <property type="match status" value="3"/>
</dbReference>
<proteinExistence type="predicted"/>
<dbReference type="RefSeq" id="WP_202858661.1">
    <property type="nucleotide sequence ID" value="NZ_JAEUGD010000066.1"/>
</dbReference>
<dbReference type="SMART" id="SM00028">
    <property type="entry name" value="TPR"/>
    <property type="match status" value="5"/>
</dbReference>
<evidence type="ECO:0000313" key="4">
    <source>
        <dbReference type="EMBL" id="MBL6449125.1"/>
    </source>
</evidence>
<evidence type="ECO:0000256" key="3">
    <source>
        <dbReference type="PROSITE-ProRule" id="PRU00339"/>
    </source>
</evidence>
<reference evidence="4" key="1">
    <citation type="submission" date="2021-01" db="EMBL/GenBank/DDBJ databases">
        <title>Fulvivirga kasyanovii gen. nov., sp nov., a novel member of the phylum Bacteroidetes isolated from seawater in a mussel farm.</title>
        <authorList>
            <person name="Zhao L.-H."/>
            <person name="Wang Z.-J."/>
        </authorList>
    </citation>
    <scope>NUCLEOTIDE SEQUENCE</scope>
    <source>
        <strain evidence="4">29W222</strain>
    </source>
</reference>
<dbReference type="Proteomes" id="UP000614216">
    <property type="component" value="Unassembled WGS sequence"/>
</dbReference>
<feature type="repeat" description="TPR" evidence="3">
    <location>
        <begin position="122"/>
        <end position="155"/>
    </location>
</feature>
<dbReference type="AlphaFoldDB" id="A0A937FZQ8"/>
<dbReference type="Pfam" id="PF00515">
    <property type="entry name" value="TPR_1"/>
    <property type="match status" value="1"/>
</dbReference>
<dbReference type="Pfam" id="PF12895">
    <property type="entry name" value="ANAPC3"/>
    <property type="match status" value="1"/>
</dbReference>
<dbReference type="PANTHER" id="PTHR44858:SF1">
    <property type="entry name" value="UDP-N-ACETYLGLUCOSAMINE--PEPTIDE N-ACETYLGLUCOSAMINYLTRANSFERASE SPINDLY-RELATED"/>
    <property type="match status" value="1"/>
</dbReference>
<dbReference type="EMBL" id="JAEUGD010000066">
    <property type="protein sequence ID" value="MBL6449125.1"/>
    <property type="molecule type" value="Genomic_DNA"/>
</dbReference>
<name>A0A937FZQ8_9BACT</name>
<protein>
    <submittedName>
        <fullName evidence="4">Tetratricopeptide repeat protein</fullName>
    </submittedName>
</protein>
<organism evidence="4 5">
    <name type="scientific">Fulvivirga marina</name>
    <dbReference type="NCBI Taxonomy" id="2494733"/>
    <lineage>
        <taxon>Bacteria</taxon>
        <taxon>Pseudomonadati</taxon>
        <taxon>Bacteroidota</taxon>
        <taxon>Cytophagia</taxon>
        <taxon>Cytophagales</taxon>
        <taxon>Fulvivirgaceae</taxon>
        <taxon>Fulvivirga</taxon>
    </lineage>
</organism>
<evidence type="ECO:0000256" key="1">
    <source>
        <dbReference type="ARBA" id="ARBA00022737"/>
    </source>
</evidence>
<feature type="repeat" description="TPR" evidence="3">
    <location>
        <begin position="19"/>
        <end position="52"/>
    </location>
</feature>
<keyword evidence="5" id="KW-1185">Reference proteome</keyword>
<feature type="repeat" description="TPR" evidence="3">
    <location>
        <begin position="53"/>
        <end position="86"/>
    </location>
</feature>
<dbReference type="InterPro" id="IPR050498">
    <property type="entry name" value="Ycf3"/>
</dbReference>
<keyword evidence="2 3" id="KW-0802">TPR repeat</keyword>
<dbReference type="InterPro" id="IPR011990">
    <property type="entry name" value="TPR-like_helical_dom_sf"/>
</dbReference>
<dbReference type="PANTHER" id="PTHR44858">
    <property type="entry name" value="TETRATRICOPEPTIDE REPEAT PROTEIN 6"/>
    <property type="match status" value="1"/>
</dbReference>
<dbReference type="PROSITE" id="PS50293">
    <property type="entry name" value="TPR_REGION"/>
    <property type="match status" value="1"/>
</dbReference>
<dbReference type="PROSITE" id="PS51257">
    <property type="entry name" value="PROKAR_LIPOPROTEIN"/>
    <property type="match status" value="1"/>
</dbReference>
<dbReference type="Gene3D" id="1.25.40.10">
    <property type="entry name" value="Tetratricopeptide repeat domain"/>
    <property type="match status" value="2"/>
</dbReference>
<dbReference type="Pfam" id="PF13181">
    <property type="entry name" value="TPR_8"/>
    <property type="match status" value="1"/>
</dbReference>